<comment type="subcellular location">
    <subcellularLocation>
        <location evidence="1">Membrane</location>
        <topology evidence="1">Multi-pass membrane protein</topology>
    </subcellularLocation>
</comment>
<keyword evidence="6 7" id="KW-0472">Membrane</keyword>
<feature type="transmembrane region" description="Helical" evidence="9">
    <location>
        <begin position="435"/>
        <end position="454"/>
    </location>
</feature>
<dbReference type="InterPro" id="IPR006685">
    <property type="entry name" value="MscS_channel_2nd"/>
</dbReference>
<dbReference type="PANTHER" id="PTHR31618:SF23">
    <property type="entry name" value="MECHANOSENSITIVE ION CHANNEL PROTEIN"/>
    <property type="match status" value="1"/>
</dbReference>
<dbReference type="FunFam" id="2.30.30.60:FF:000003">
    <property type="entry name" value="Predicted mechanosensitive ion channel"/>
    <property type="match status" value="1"/>
</dbReference>
<dbReference type="PANTHER" id="PTHR31618">
    <property type="entry name" value="MECHANOSENSITIVE ION CHANNEL PROTEIN 5"/>
    <property type="match status" value="1"/>
</dbReference>
<dbReference type="GO" id="GO:0006820">
    <property type="term" value="P:monoatomic anion transport"/>
    <property type="evidence" value="ECO:0000318"/>
    <property type="project" value="GO_Central"/>
</dbReference>
<gene>
    <name evidence="11" type="ORF">SELMODRAFT_178530</name>
</gene>
<feature type="compositionally biased region" description="Acidic residues" evidence="8">
    <location>
        <begin position="39"/>
        <end position="51"/>
    </location>
</feature>
<reference evidence="11 12" key="1">
    <citation type="journal article" date="2011" name="Science">
        <title>The Selaginella genome identifies genetic changes associated with the evolution of vascular plants.</title>
        <authorList>
            <person name="Banks J.A."/>
            <person name="Nishiyama T."/>
            <person name="Hasebe M."/>
            <person name="Bowman J.L."/>
            <person name="Gribskov M."/>
            <person name="dePamphilis C."/>
            <person name="Albert V.A."/>
            <person name="Aono N."/>
            <person name="Aoyama T."/>
            <person name="Ambrose B.A."/>
            <person name="Ashton N.W."/>
            <person name="Axtell M.J."/>
            <person name="Barker E."/>
            <person name="Barker M.S."/>
            <person name="Bennetzen J.L."/>
            <person name="Bonawitz N.D."/>
            <person name="Chapple C."/>
            <person name="Cheng C."/>
            <person name="Correa L.G."/>
            <person name="Dacre M."/>
            <person name="DeBarry J."/>
            <person name="Dreyer I."/>
            <person name="Elias M."/>
            <person name="Engstrom E.M."/>
            <person name="Estelle M."/>
            <person name="Feng L."/>
            <person name="Finet C."/>
            <person name="Floyd S.K."/>
            <person name="Frommer W.B."/>
            <person name="Fujita T."/>
            <person name="Gramzow L."/>
            <person name="Gutensohn M."/>
            <person name="Harholt J."/>
            <person name="Hattori M."/>
            <person name="Heyl A."/>
            <person name="Hirai T."/>
            <person name="Hiwatashi Y."/>
            <person name="Ishikawa M."/>
            <person name="Iwata M."/>
            <person name="Karol K.G."/>
            <person name="Koehler B."/>
            <person name="Kolukisaoglu U."/>
            <person name="Kubo M."/>
            <person name="Kurata T."/>
            <person name="Lalonde S."/>
            <person name="Li K."/>
            <person name="Li Y."/>
            <person name="Litt A."/>
            <person name="Lyons E."/>
            <person name="Manning G."/>
            <person name="Maruyama T."/>
            <person name="Michael T.P."/>
            <person name="Mikami K."/>
            <person name="Miyazaki S."/>
            <person name="Morinaga S."/>
            <person name="Murata T."/>
            <person name="Mueller-Roeber B."/>
            <person name="Nelson D.R."/>
            <person name="Obara M."/>
            <person name="Oguri Y."/>
            <person name="Olmstead R.G."/>
            <person name="Onodera N."/>
            <person name="Petersen B.L."/>
            <person name="Pils B."/>
            <person name="Prigge M."/>
            <person name="Rensing S.A."/>
            <person name="Riano-Pachon D.M."/>
            <person name="Roberts A.W."/>
            <person name="Sato Y."/>
            <person name="Scheller H.V."/>
            <person name="Schulz B."/>
            <person name="Schulz C."/>
            <person name="Shakirov E.V."/>
            <person name="Shibagaki N."/>
            <person name="Shinohara N."/>
            <person name="Shippen D.E."/>
            <person name="Soerensen I."/>
            <person name="Sotooka R."/>
            <person name="Sugimoto N."/>
            <person name="Sugita M."/>
            <person name="Sumikawa N."/>
            <person name="Tanurdzic M."/>
            <person name="Theissen G."/>
            <person name="Ulvskov P."/>
            <person name="Wakazuki S."/>
            <person name="Weng J.K."/>
            <person name="Willats W.W."/>
            <person name="Wipf D."/>
            <person name="Wolf P.G."/>
            <person name="Yang L."/>
            <person name="Zimmer A.D."/>
            <person name="Zhu Q."/>
            <person name="Mitros T."/>
            <person name="Hellsten U."/>
            <person name="Loque D."/>
            <person name="Otillar R."/>
            <person name="Salamov A."/>
            <person name="Schmutz J."/>
            <person name="Shapiro H."/>
            <person name="Lindquist E."/>
            <person name="Lucas S."/>
            <person name="Rokhsar D."/>
            <person name="Grigoriev I.V."/>
        </authorList>
    </citation>
    <scope>NUCLEOTIDE SEQUENCE [LARGE SCALE GENOMIC DNA]</scope>
</reference>
<keyword evidence="5 9" id="KW-1133">Transmembrane helix</keyword>
<feature type="region of interest" description="Disordered" evidence="8">
    <location>
        <begin position="15"/>
        <end position="52"/>
    </location>
</feature>
<dbReference type="Proteomes" id="UP000001514">
    <property type="component" value="Unassembled WGS sequence"/>
</dbReference>
<dbReference type="InterPro" id="IPR016688">
    <property type="entry name" value="MscS-like_plants/fungi"/>
</dbReference>
<dbReference type="Gene3D" id="2.30.30.60">
    <property type="match status" value="1"/>
</dbReference>
<accession>D8SC35</accession>
<dbReference type="GO" id="GO:0008381">
    <property type="term" value="F:mechanosensitive monoatomic ion channel activity"/>
    <property type="evidence" value="ECO:0000318"/>
    <property type="project" value="GO_Central"/>
</dbReference>
<proteinExistence type="inferred from homology"/>
<protein>
    <recommendedName>
        <fullName evidence="7">Mechanosensitive ion channel protein</fullName>
    </recommendedName>
</protein>
<dbReference type="GO" id="GO:0005886">
    <property type="term" value="C:plasma membrane"/>
    <property type="evidence" value="ECO:0000318"/>
    <property type="project" value="GO_Central"/>
</dbReference>
<evidence type="ECO:0000256" key="3">
    <source>
        <dbReference type="ARBA" id="ARBA00022448"/>
    </source>
</evidence>
<evidence type="ECO:0000259" key="10">
    <source>
        <dbReference type="Pfam" id="PF00924"/>
    </source>
</evidence>
<feature type="domain" description="Mechanosensitive ion channel MscS" evidence="10">
    <location>
        <begin position="486"/>
        <end position="544"/>
    </location>
</feature>
<evidence type="ECO:0000256" key="6">
    <source>
        <dbReference type="ARBA" id="ARBA00023136"/>
    </source>
</evidence>
<dbReference type="STRING" id="88036.D8SC35"/>
<dbReference type="eggNOG" id="KOG4629">
    <property type="taxonomic scope" value="Eukaryota"/>
</dbReference>
<dbReference type="AlphaFoldDB" id="D8SC35"/>
<dbReference type="InterPro" id="IPR023408">
    <property type="entry name" value="MscS_beta-dom_sf"/>
</dbReference>
<feature type="transmembrane region" description="Helical" evidence="9">
    <location>
        <begin position="106"/>
        <end position="127"/>
    </location>
</feature>
<dbReference type="SUPFAM" id="SSF50182">
    <property type="entry name" value="Sm-like ribonucleoproteins"/>
    <property type="match status" value="1"/>
</dbReference>
<keyword evidence="4 9" id="KW-0812">Transmembrane</keyword>
<evidence type="ECO:0000256" key="2">
    <source>
        <dbReference type="ARBA" id="ARBA00008017"/>
    </source>
</evidence>
<evidence type="ECO:0000256" key="8">
    <source>
        <dbReference type="SAM" id="MobiDB-lite"/>
    </source>
</evidence>
<feature type="transmembrane region" description="Helical" evidence="9">
    <location>
        <begin position="176"/>
        <end position="197"/>
    </location>
</feature>
<comment type="similarity">
    <text evidence="2 7">Belongs to the MscS (TC 1.A.23) family.</text>
</comment>
<evidence type="ECO:0000256" key="5">
    <source>
        <dbReference type="ARBA" id="ARBA00022989"/>
    </source>
</evidence>
<feature type="transmembrane region" description="Helical" evidence="9">
    <location>
        <begin position="64"/>
        <end position="86"/>
    </location>
</feature>
<evidence type="ECO:0000256" key="9">
    <source>
        <dbReference type="SAM" id="Phobius"/>
    </source>
</evidence>
<dbReference type="OMA" id="NGISHCK"/>
<dbReference type="InParanoid" id="D8SC35"/>
<evidence type="ECO:0000256" key="1">
    <source>
        <dbReference type="ARBA" id="ARBA00004141"/>
    </source>
</evidence>
<evidence type="ECO:0000256" key="7">
    <source>
        <dbReference type="PIRNR" id="PIRNR017209"/>
    </source>
</evidence>
<dbReference type="Pfam" id="PF00924">
    <property type="entry name" value="MS_channel_2nd"/>
    <property type="match status" value="1"/>
</dbReference>
<keyword evidence="3" id="KW-0813">Transport</keyword>
<dbReference type="HOGENOM" id="CLU_013552_0_0_1"/>
<evidence type="ECO:0000256" key="4">
    <source>
        <dbReference type="ARBA" id="ARBA00022692"/>
    </source>
</evidence>
<evidence type="ECO:0000313" key="12">
    <source>
        <dbReference type="Proteomes" id="UP000001514"/>
    </source>
</evidence>
<dbReference type="GO" id="GO:0050982">
    <property type="term" value="P:detection of mechanical stimulus"/>
    <property type="evidence" value="ECO:0007669"/>
    <property type="project" value="UniProtKB-ARBA"/>
</dbReference>
<dbReference type="Gramene" id="EFJ18118">
    <property type="protein sequence ID" value="EFJ18118"/>
    <property type="gene ID" value="SELMODRAFT_178530"/>
</dbReference>
<keyword evidence="12" id="KW-1185">Reference proteome</keyword>
<organism evidence="12">
    <name type="scientific">Selaginella moellendorffii</name>
    <name type="common">Spikemoss</name>
    <dbReference type="NCBI Taxonomy" id="88036"/>
    <lineage>
        <taxon>Eukaryota</taxon>
        <taxon>Viridiplantae</taxon>
        <taxon>Streptophyta</taxon>
        <taxon>Embryophyta</taxon>
        <taxon>Tracheophyta</taxon>
        <taxon>Lycopodiopsida</taxon>
        <taxon>Selaginellales</taxon>
        <taxon>Selaginellaceae</taxon>
        <taxon>Selaginella</taxon>
    </lineage>
</organism>
<evidence type="ECO:0000313" key="11">
    <source>
        <dbReference type="EMBL" id="EFJ18118.1"/>
    </source>
</evidence>
<name>D8SC35_SELML</name>
<sequence length="663" mass="76166">MTPAIRNQITSTLKSRKFEGDDVRFSPPKTPGSAKSISFEDDQDPLDDDSIPGDKNLNKGESEWLYWIQWVSLLILTALLVCSLKIEEIEGKSWLQLSLWRWQALALVVISGRLIASWIVKLFVALIERRFLFKKRVLYFVYGLRKAVKNCIWIGLTLGVWEVIFNGREDTKTVRIVTKVLWCLLTGSISWMLKVLILKVAANSFHRSAYFERIQDCIFSQYLLETLSAPPAHADFSCQPHEQDSASPSQWAFAKGDVENPVQTPSKSAKRRLGLSFFSGTPKKKPETPVPLIAKSPVPIEQNRLQQLTSQTVSAWTLRRLMKTIRSKNMTTYSSMLSQNGETEIDSEIEARSAAKKIFFNMARPGQKYLTLRDFLYFLPEEQAARAFSLFEITDQGHISKKALVKWVVSVYKERRALALTLSDNKTVVAKLHRVFDFVLVVVLFIIWLLILGVDTSKLLVFFSSIFIPSVFVFGNMAKGTFEALIFLFIVHPYDVGDRVCVDGQTLLVEEMNVLNTIFLTGSNEKIYYPTSVLASKPLSNFHRSPDQWDAIEFQVSANTPVEKLGFLKDRMQRYIESLPQFWYPDFRIVCKDIENSNRMRMALWMQHHLNFQEGGERFQRRSNMLLYMRQQMEDLGISYQLPRQEIVVTGFPLRDLPTPVLA</sequence>
<dbReference type="EMBL" id="GL377611">
    <property type="protein sequence ID" value="EFJ18118.1"/>
    <property type="molecule type" value="Genomic_DNA"/>
</dbReference>
<dbReference type="PIRSF" id="PIRSF017209">
    <property type="entry name" value="Memb_At2g17000_prd"/>
    <property type="match status" value="1"/>
</dbReference>
<feature type="transmembrane region" description="Helical" evidence="9">
    <location>
        <begin position="460"/>
        <end position="478"/>
    </location>
</feature>
<dbReference type="InterPro" id="IPR010920">
    <property type="entry name" value="LSM_dom_sf"/>
</dbReference>
<dbReference type="KEGG" id="smo:SELMODRAFT_178530"/>